<keyword evidence="2" id="KW-1185">Reference proteome</keyword>
<organism evidence="1 2">
    <name type="scientific">Entomophthora muscae</name>
    <dbReference type="NCBI Taxonomy" id="34485"/>
    <lineage>
        <taxon>Eukaryota</taxon>
        <taxon>Fungi</taxon>
        <taxon>Fungi incertae sedis</taxon>
        <taxon>Zoopagomycota</taxon>
        <taxon>Entomophthoromycotina</taxon>
        <taxon>Entomophthoromycetes</taxon>
        <taxon>Entomophthorales</taxon>
        <taxon>Entomophthoraceae</taxon>
        <taxon>Entomophthora</taxon>
    </lineage>
</organism>
<reference evidence="1" key="1">
    <citation type="submission" date="2022-04" db="EMBL/GenBank/DDBJ databases">
        <title>Genome of the entomopathogenic fungus Entomophthora muscae.</title>
        <authorList>
            <person name="Elya C."/>
            <person name="Lovett B.R."/>
            <person name="Lee E."/>
            <person name="Macias A.M."/>
            <person name="Hajek A.E."/>
            <person name="De Bivort B.L."/>
            <person name="Kasson M.T."/>
            <person name="De Fine Licht H.H."/>
            <person name="Stajich J.E."/>
        </authorList>
    </citation>
    <scope>NUCLEOTIDE SEQUENCE</scope>
    <source>
        <strain evidence="1">Berkeley</strain>
    </source>
</reference>
<protein>
    <submittedName>
        <fullName evidence="1">Uncharacterized protein</fullName>
    </submittedName>
</protein>
<proteinExistence type="predicted"/>
<comment type="caution">
    <text evidence="1">The sequence shown here is derived from an EMBL/GenBank/DDBJ whole genome shotgun (WGS) entry which is preliminary data.</text>
</comment>
<name>A0ACC2U5T5_9FUNG</name>
<sequence>MDNKYSFLPGAWWIKEGGEKNQQGCNGFQAKLRSGVNSLGVDQLLSTCLGVTHNPARTEAYEKALKAVKC</sequence>
<dbReference type="Proteomes" id="UP001165960">
    <property type="component" value="Unassembled WGS sequence"/>
</dbReference>
<evidence type="ECO:0000313" key="1">
    <source>
        <dbReference type="EMBL" id="KAJ9082131.1"/>
    </source>
</evidence>
<gene>
    <name evidence="1" type="ORF">DSO57_1007156</name>
</gene>
<dbReference type="EMBL" id="QTSX02001441">
    <property type="protein sequence ID" value="KAJ9082131.1"/>
    <property type="molecule type" value="Genomic_DNA"/>
</dbReference>
<evidence type="ECO:0000313" key="2">
    <source>
        <dbReference type="Proteomes" id="UP001165960"/>
    </source>
</evidence>
<accession>A0ACC2U5T5</accession>